<evidence type="ECO:0000259" key="6">
    <source>
        <dbReference type="Pfam" id="PF04542"/>
    </source>
</evidence>
<dbReference type="EMBL" id="LGKG01000090">
    <property type="protein sequence ID" value="KPC64521.1"/>
    <property type="molecule type" value="Genomic_DNA"/>
</dbReference>
<evidence type="ECO:0000256" key="1">
    <source>
        <dbReference type="ARBA" id="ARBA00010641"/>
    </source>
</evidence>
<keyword evidence="3" id="KW-0731">Sigma factor</keyword>
<dbReference type="GO" id="GO:0003677">
    <property type="term" value="F:DNA binding"/>
    <property type="evidence" value="ECO:0007669"/>
    <property type="project" value="UniProtKB-KW"/>
</dbReference>
<evidence type="ECO:0000256" key="2">
    <source>
        <dbReference type="ARBA" id="ARBA00023015"/>
    </source>
</evidence>
<dbReference type="InterPro" id="IPR013324">
    <property type="entry name" value="RNA_pol_sigma_r3/r4-like"/>
</dbReference>
<dbReference type="InterPro" id="IPR007627">
    <property type="entry name" value="RNA_pol_sigma70_r2"/>
</dbReference>
<feature type="domain" description="RNA polymerase sigma-70 region 2" evidence="6">
    <location>
        <begin position="26"/>
        <end position="88"/>
    </location>
</feature>
<feature type="domain" description="RNA polymerase sigma factor 70 region 4 type 2" evidence="7">
    <location>
        <begin position="114"/>
        <end position="165"/>
    </location>
</feature>
<organism evidence="8 9">
    <name type="scientific">Streptomyces chattanoogensis</name>
    <dbReference type="NCBI Taxonomy" id="66876"/>
    <lineage>
        <taxon>Bacteria</taxon>
        <taxon>Bacillati</taxon>
        <taxon>Actinomycetota</taxon>
        <taxon>Actinomycetes</taxon>
        <taxon>Kitasatosporales</taxon>
        <taxon>Streptomycetaceae</taxon>
        <taxon>Streptomyces</taxon>
    </lineage>
</organism>
<evidence type="ECO:0000256" key="5">
    <source>
        <dbReference type="ARBA" id="ARBA00023163"/>
    </source>
</evidence>
<dbReference type="InterPro" id="IPR013325">
    <property type="entry name" value="RNA_pol_sigma_r2"/>
</dbReference>
<evidence type="ECO:0000313" key="9">
    <source>
        <dbReference type="Proteomes" id="UP000037982"/>
    </source>
</evidence>
<gene>
    <name evidence="8" type="ORF">ADL29_11615</name>
</gene>
<dbReference type="RefSeq" id="WP_063788446.1">
    <property type="nucleotide sequence ID" value="NZ_LGKG01000090.1"/>
</dbReference>
<reference evidence="9" key="1">
    <citation type="submission" date="2015-07" db="EMBL/GenBank/DDBJ databases">
        <authorList>
            <person name="Ju K.-S."/>
            <person name="Doroghazi J.R."/>
            <person name="Metcalf W.W."/>
        </authorList>
    </citation>
    <scope>NUCLEOTIDE SEQUENCE [LARGE SCALE GENOMIC DNA]</scope>
    <source>
        <strain evidence="9">NRRL ISP-5002</strain>
    </source>
</reference>
<comment type="caution">
    <text evidence="8">The sequence shown here is derived from an EMBL/GenBank/DDBJ whole genome shotgun (WGS) entry which is preliminary data.</text>
</comment>
<dbReference type="InterPro" id="IPR036388">
    <property type="entry name" value="WH-like_DNA-bd_sf"/>
</dbReference>
<dbReference type="AlphaFoldDB" id="A0A0N0H1I0"/>
<dbReference type="GO" id="GO:0016987">
    <property type="term" value="F:sigma factor activity"/>
    <property type="evidence" value="ECO:0007669"/>
    <property type="project" value="UniProtKB-KW"/>
</dbReference>
<name>A0A0N0H1I0_9ACTN</name>
<evidence type="ECO:0008006" key="10">
    <source>
        <dbReference type="Google" id="ProtNLM"/>
    </source>
</evidence>
<comment type="similarity">
    <text evidence="1">Belongs to the sigma-70 factor family. ECF subfamily.</text>
</comment>
<evidence type="ECO:0000256" key="3">
    <source>
        <dbReference type="ARBA" id="ARBA00023082"/>
    </source>
</evidence>
<dbReference type="Pfam" id="PF04542">
    <property type="entry name" value="Sigma70_r2"/>
    <property type="match status" value="1"/>
</dbReference>
<dbReference type="GO" id="GO:0006352">
    <property type="term" value="P:DNA-templated transcription initiation"/>
    <property type="evidence" value="ECO:0007669"/>
    <property type="project" value="InterPro"/>
</dbReference>
<dbReference type="Proteomes" id="UP000037982">
    <property type="component" value="Unassembled WGS sequence"/>
</dbReference>
<keyword evidence="2" id="KW-0805">Transcription regulation</keyword>
<evidence type="ECO:0000256" key="4">
    <source>
        <dbReference type="ARBA" id="ARBA00023125"/>
    </source>
</evidence>
<dbReference type="PANTHER" id="PTHR43133">
    <property type="entry name" value="RNA POLYMERASE ECF-TYPE SIGMA FACTO"/>
    <property type="match status" value="1"/>
</dbReference>
<accession>A0A0N0H1I0</accession>
<protein>
    <recommendedName>
        <fullName evidence="10">RNA polymerase sigma24 factor</fullName>
    </recommendedName>
</protein>
<dbReference type="Gene3D" id="1.10.1740.10">
    <property type="match status" value="1"/>
</dbReference>
<keyword evidence="9" id="KW-1185">Reference proteome</keyword>
<dbReference type="Pfam" id="PF08281">
    <property type="entry name" value="Sigma70_r4_2"/>
    <property type="match status" value="1"/>
</dbReference>
<dbReference type="SUPFAM" id="SSF88946">
    <property type="entry name" value="Sigma2 domain of RNA polymerase sigma factors"/>
    <property type="match status" value="1"/>
</dbReference>
<dbReference type="Gene3D" id="1.10.10.10">
    <property type="entry name" value="Winged helix-like DNA-binding domain superfamily/Winged helix DNA-binding domain"/>
    <property type="match status" value="1"/>
</dbReference>
<proteinExistence type="inferred from homology"/>
<evidence type="ECO:0000313" key="8">
    <source>
        <dbReference type="EMBL" id="KPC64521.1"/>
    </source>
</evidence>
<evidence type="ECO:0000259" key="7">
    <source>
        <dbReference type="Pfam" id="PF08281"/>
    </source>
</evidence>
<dbReference type="SUPFAM" id="SSF88659">
    <property type="entry name" value="Sigma3 and sigma4 domains of RNA polymerase sigma factors"/>
    <property type="match status" value="1"/>
</dbReference>
<sequence length="184" mass="20193">MHHGHSHGQGHGPGRDEAFSAFMASRYPSLLRTATLLTGTATGAEDLAQEALLRTYRAWRRIGRIEAAEAYTRTTMARLLAKDRRRRWSQELPAEQLPEVPGPGHDEWVATAVSVRAVLRQLPPAQRAVLVLRYYHQLTERGIAEALGCSVGTVKSRAARALSALRDAGFLTAVTDREKGAGDE</sequence>
<dbReference type="NCBIfam" id="TIGR02937">
    <property type="entry name" value="sigma70-ECF"/>
    <property type="match status" value="1"/>
</dbReference>
<keyword evidence="5" id="KW-0804">Transcription</keyword>
<dbReference type="CDD" id="cd06171">
    <property type="entry name" value="Sigma70_r4"/>
    <property type="match status" value="1"/>
</dbReference>
<dbReference type="InterPro" id="IPR013249">
    <property type="entry name" value="RNA_pol_sigma70_r4_t2"/>
</dbReference>
<keyword evidence="4" id="KW-0238">DNA-binding</keyword>
<dbReference type="InterPro" id="IPR039425">
    <property type="entry name" value="RNA_pol_sigma-70-like"/>
</dbReference>
<dbReference type="PANTHER" id="PTHR43133:SF50">
    <property type="entry name" value="ECF RNA POLYMERASE SIGMA FACTOR SIGM"/>
    <property type="match status" value="1"/>
</dbReference>
<dbReference type="InterPro" id="IPR014325">
    <property type="entry name" value="RNA_pol_sigma-E_actinobac"/>
</dbReference>
<dbReference type="PATRIC" id="fig|66876.3.peg.2537"/>
<dbReference type="NCBIfam" id="TIGR02983">
    <property type="entry name" value="SigE-fam_strep"/>
    <property type="match status" value="1"/>
</dbReference>
<dbReference type="InterPro" id="IPR014284">
    <property type="entry name" value="RNA_pol_sigma-70_dom"/>
</dbReference>